<evidence type="ECO:0000256" key="2">
    <source>
        <dbReference type="ARBA" id="ARBA00022692"/>
    </source>
</evidence>
<dbReference type="OMA" id="DMRRNSM"/>
<dbReference type="Gramene" id="EOY05294">
    <property type="protein sequence ID" value="EOY05294"/>
    <property type="gene ID" value="TCM_020328"/>
</dbReference>
<keyword evidence="10" id="KW-1185">Reference proteome</keyword>
<feature type="coiled-coil region" evidence="5">
    <location>
        <begin position="310"/>
        <end position="376"/>
    </location>
</feature>
<evidence type="ECO:0000256" key="5">
    <source>
        <dbReference type="SAM" id="Coils"/>
    </source>
</evidence>
<dbReference type="EMBL" id="CM001882">
    <property type="protein sequence ID" value="EOY05294.1"/>
    <property type="molecule type" value="Genomic_DNA"/>
</dbReference>
<protein>
    <recommendedName>
        <fullName evidence="8">GTD-binding domain-containing protein</fullName>
    </recommendedName>
</protein>
<feature type="domain" description="GTD-binding" evidence="8">
    <location>
        <begin position="276"/>
        <end position="374"/>
    </location>
</feature>
<evidence type="ECO:0000256" key="4">
    <source>
        <dbReference type="ARBA" id="ARBA00023136"/>
    </source>
</evidence>
<evidence type="ECO:0000259" key="8">
    <source>
        <dbReference type="PROSITE" id="PS51775"/>
    </source>
</evidence>
<keyword evidence="3 7" id="KW-1133">Transmembrane helix</keyword>
<accession>A0A061ESM5</accession>
<evidence type="ECO:0000256" key="7">
    <source>
        <dbReference type="SAM" id="Phobius"/>
    </source>
</evidence>
<dbReference type="InParanoid" id="A0A061ESM5"/>
<evidence type="ECO:0000256" key="3">
    <source>
        <dbReference type="ARBA" id="ARBA00022989"/>
    </source>
</evidence>
<keyword evidence="2 7" id="KW-0812">Transmembrane</keyword>
<dbReference type="InterPro" id="IPR007656">
    <property type="entry name" value="GTD-bd"/>
</dbReference>
<dbReference type="Proteomes" id="UP000026915">
    <property type="component" value="Chromosome 4"/>
</dbReference>
<feature type="transmembrane region" description="Helical" evidence="7">
    <location>
        <begin position="6"/>
        <end position="28"/>
    </location>
</feature>
<dbReference type="FunCoup" id="A0A061ESM5">
    <property type="interactions" value="859"/>
</dbReference>
<organism evidence="9 10">
    <name type="scientific">Theobroma cacao</name>
    <name type="common">Cacao</name>
    <name type="synonym">Cocoa</name>
    <dbReference type="NCBI Taxonomy" id="3641"/>
    <lineage>
        <taxon>Eukaryota</taxon>
        <taxon>Viridiplantae</taxon>
        <taxon>Streptophyta</taxon>
        <taxon>Embryophyta</taxon>
        <taxon>Tracheophyta</taxon>
        <taxon>Spermatophyta</taxon>
        <taxon>Magnoliopsida</taxon>
        <taxon>eudicotyledons</taxon>
        <taxon>Gunneridae</taxon>
        <taxon>Pentapetalae</taxon>
        <taxon>rosids</taxon>
        <taxon>malvids</taxon>
        <taxon>Malvales</taxon>
        <taxon>Malvaceae</taxon>
        <taxon>Byttnerioideae</taxon>
        <taxon>Theobroma</taxon>
    </lineage>
</organism>
<dbReference type="PROSITE" id="PS51775">
    <property type="entry name" value="GTD_BINDING"/>
    <property type="match status" value="1"/>
</dbReference>
<reference evidence="9 10" key="1">
    <citation type="journal article" date="2013" name="Genome Biol.">
        <title>The genome sequence of the most widely cultivated cacao type and its use to identify candidate genes regulating pod color.</title>
        <authorList>
            <person name="Motamayor J.C."/>
            <person name="Mockaitis K."/>
            <person name="Schmutz J."/>
            <person name="Haiminen N."/>
            <person name="Iii D.L."/>
            <person name="Cornejo O."/>
            <person name="Findley S.D."/>
            <person name="Zheng P."/>
            <person name="Utro F."/>
            <person name="Royaert S."/>
            <person name="Saski C."/>
            <person name="Jenkins J."/>
            <person name="Podicheti R."/>
            <person name="Zhao M."/>
            <person name="Scheffler B.E."/>
            <person name="Stack J.C."/>
            <person name="Feltus F.A."/>
            <person name="Mustiga G.M."/>
            <person name="Amores F."/>
            <person name="Phillips W."/>
            <person name="Marelli J.P."/>
            <person name="May G.D."/>
            <person name="Shapiro H."/>
            <person name="Ma J."/>
            <person name="Bustamante C.D."/>
            <person name="Schnell R.J."/>
            <person name="Main D."/>
            <person name="Gilbert D."/>
            <person name="Parida L."/>
            <person name="Kuhn D.N."/>
        </authorList>
    </citation>
    <scope>NUCLEOTIDE SEQUENCE [LARGE SCALE GENOMIC DNA]</scope>
    <source>
        <strain evidence="10">cv. Matina 1-6</strain>
    </source>
</reference>
<dbReference type="Pfam" id="PF04576">
    <property type="entry name" value="Zein-binding"/>
    <property type="match status" value="1"/>
</dbReference>
<evidence type="ECO:0000313" key="9">
    <source>
        <dbReference type="EMBL" id="EOY05294.1"/>
    </source>
</evidence>
<dbReference type="GO" id="GO:0080115">
    <property type="term" value="F:myosin XI tail binding"/>
    <property type="evidence" value="ECO:0007669"/>
    <property type="project" value="UniProtKB-ARBA"/>
</dbReference>
<name>A0A061ESM5_THECC</name>
<proteinExistence type="predicted"/>
<dbReference type="PANTHER" id="PTHR31422">
    <property type="entry name" value="BNAANNG28530D PROTEIN"/>
    <property type="match status" value="1"/>
</dbReference>
<keyword evidence="4 7" id="KW-0472">Membrane</keyword>
<comment type="subcellular location">
    <subcellularLocation>
        <location evidence="1">Membrane</location>
    </subcellularLocation>
</comment>
<evidence type="ECO:0000313" key="10">
    <source>
        <dbReference type="Proteomes" id="UP000026915"/>
    </source>
</evidence>
<dbReference type="AlphaFoldDB" id="A0A061ESM5"/>
<dbReference type="HOGENOM" id="CLU_015001_0_0_1"/>
<dbReference type="PANTHER" id="PTHR31422:SF3">
    <property type="entry name" value="GTD-BINDING DOMAIN-CONTAINING PROTEIN"/>
    <property type="match status" value="1"/>
</dbReference>
<dbReference type="eggNOG" id="ENOG502QVIB">
    <property type="taxonomic scope" value="Eukaryota"/>
</dbReference>
<evidence type="ECO:0000256" key="6">
    <source>
        <dbReference type="SAM" id="MobiDB-lite"/>
    </source>
</evidence>
<feature type="region of interest" description="Disordered" evidence="6">
    <location>
        <begin position="632"/>
        <end position="654"/>
    </location>
</feature>
<keyword evidence="5" id="KW-0175">Coiled coil</keyword>
<gene>
    <name evidence="9" type="ORF">TCM_020328</name>
</gene>
<sequence>MACNVINSWTFNGLVGAFLDLSIAYLLLCGSTLSYLASKFLGLFGLSLPCPCSGLFGSTDKSNCLQAILVNKPSLKISSVQSSVKKKLPFDSIWNNFYDDEDEDEEQHDSQSNVDKWQNRNVEMEGEASSCSWNEKKNFVGVKKGSFTPFPKWKGFGSQRPRVGLRRRKRAASGRRGKVLSFSYDSLVSMTTPTGLNSSASIGKFGNDITEGGTTSANSEDGWETSKEIEMPEQGSQGFEMDDDPFAENTLIEKEVALAEFKCLPPDQDFDGSDRNAIRVLEQALEEEHAARTALYLELEKERSAAATAADEAMAMILRLQEEKATIEMEARQYQRMIEEKSAYDAEEMNILKEILLRREREKHFLEKEVESYKQMFFENEQLDAEMYDTAATQEQKSSSIYSNEEPVLKLQQNTESVGEKEKTKINGDFSEYEITSIRSLNHTLAFGKEIPIPELNEDAGSLNSSVEINRAHLSRIHDEVNQEFQNKGMALKNKSLNHQERHVQSSQSTEGPDLHEKAINPMVEEEEQCGETSPHQRLMPKTTEALEEAKIIFPYNNEKVEKHGEDLHGSYSGIDHHVHDVHVIYDECNVNNVENGNESEKKSISVTSNLPGTCDNPTIGGLVIEPDRKRNSLDRSGRLPPIGPSRGKHLPPILRRNSMSAFDYERLKIDNEVGWLRERLKIVQQGRDKLNFPVGHREREQAQLQILENIASQLREIRQLTEPGKALRQASLPPPSSKVMSKKRRWRGAPLGVLRSI</sequence>
<feature type="region of interest" description="Disordered" evidence="6">
    <location>
        <begin position="726"/>
        <end position="746"/>
    </location>
</feature>
<dbReference type="STRING" id="3641.A0A061ESM5"/>
<dbReference type="GO" id="GO:0016020">
    <property type="term" value="C:membrane"/>
    <property type="evidence" value="ECO:0007669"/>
    <property type="project" value="UniProtKB-SubCell"/>
</dbReference>
<evidence type="ECO:0000256" key="1">
    <source>
        <dbReference type="ARBA" id="ARBA00004370"/>
    </source>
</evidence>